<evidence type="ECO:0000256" key="2">
    <source>
        <dbReference type="ARBA" id="ARBA00022737"/>
    </source>
</evidence>
<evidence type="ECO:0000313" key="5">
    <source>
        <dbReference type="Proteomes" id="UP000232323"/>
    </source>
</evidence>
<dbReference type="InterPro" id="IPR015943">
    <property type="entry name" value="WD40/YVTN_repeat-like_dom_sf"/>
</dbReference>
<dbReference type="InterPro" id="IPR036322">
    <property type="entry name" value="WD40_repeat_dom_sf"/>
</dbReference>
<dbReference type="EMBL" id="BEGY01000156">
    <property type="protein sequence ID" value="GAX85219.1"/>
    <property type="molecule type" value="Genomic_DNA"/>
</dbReference>
<dbReference type="Gene3D" id="2.130.10.10">
    <property type="entry name" value="YVTN repeat-like/Quinoprotein amine dehydrogenase"/>
    <property type="match status" value="1"/>
</dbReference>
<gene>
    <name evidence="4" type="ORF">CEUSTIGMA_g12639.t1</name>
</gene>
<dbReference type="STRING" id="1157962.A0A250XQI6"/>
<sequence length="474" mass="50677">MDSKSNIQIKNKFKTPEGRYTLLFEKLYGTVQFDYQRSTKITIARIDASSEDPGPWLIYNIGDLVNICKQDTSKKDPLRSLIMPATRQPCVITCHAFMQSKDGNDLLIGMSDGSVSILSLRSQLKLPVGSNKPKITETLLPLEVERENACCVAVLWMPRSGGATFLVAFASGYIYTYKKSSVVGEPSSKFSLGLGSSKKDHTPLATFNLNTGITDAVLSPDGTRLAVTCRDGSLRLLDPSTGSVLGGMQSYYGAFTCCCFSQDGKYVAVGGEDDMVVVYGLKEKCPIAHCEGHRSWVSSVSFDPWAHGGAAAGLYRIASVGQDAQMCLWDVQSSSGMEGGGNDMMQGSPRPGMRKAASQASLQALGWQGADVSTGATNVISTGAGIPASNLAPSNPPANKPSTAHTASQTGVGTLSKPSSLIYPSVPHSEMVVYEPLMEHRLHVEPLSDVLVTESTIFTADHAGCLRAWLRPGK</sequence>
<proteinExistence type="predicted"/>
<dbReference type="AlphaFoldDB" id="A0A250XQI6"/>
<keyword evidence="1" id="KW-0853">WD repeat</keyword>
<evidence type="ECO:0000256" key="1">
    <source>
        <dbReference type="ARBA" id="ARBA00022574"/>
    </source>
</evidence>
<dbReference type="OrthoDB" id="3367at2759"/>
<reference evidence="4 5" key="1">
    <citation type="submission" date="2017-08" db="EMBL/GenBank/DDBJ databases">
        <title>Acidophilic green algal genome provides insights into adaptation to an acidic environment.</title>
        <authorList>
            <person name="Hirooka S."/>
            <person name="Hirose Y."/>
            <person name="Kanesaki Y."/>
            <person name="Higuchi S."/>
            <person name="Fujiwara T."/>
            <person name="Onuma R."/>
            <person name="Era A."/>
            <person name="Ohbayashi R."/>
            <person name="Uzuka A."/>
            <person name="Nozaki H."/>
            <person name="Yoshikawa H."/>
            <person name="Miyagishima S.Y."/>
        </authorList>
    </citation>
    <scope>NUCLEOTIDE SEQUENCE [LARGE SCALE GENOMIC DNA]</scope>
    <source>
        <strain evidence="4 5">NIES-2499</strain>
    </source>
</reference>
<organism evidence="4 5">
    <name type="scientific">Chlamydomonas eustigma</name>
    <dbReference type="NCBI Taxonomy" id="1157962"/>
    <lineage>
        <taxon>Eukaryota</taxon>
        <taxon>Viridiplantae</taxon>
        <taxon>Chlorophyta</taxon>
        <taxon>core chlorophytes</taxon>
        <taxon>Chlorophyceae</taxon>
        <taxon>CS clade</taxon>
        <taxon>Chlamydomonadales</taxon>
        <taxon>Chlamydomonadaceae</taxon>
        <taxon>Chlamydomonas</taxon>
    </lineage>
</organism>
<dbReference type="InterPro" id="IPR051362">
    <property type="entry name" value="WD_repeat_creC_regulators"/>
</dbReference>
<name>A0A250XQI6_9CHLO</name>
<dbReference type="PANTHER" id="PTHR14107:SF16">
    <property type="entry name" value="AT02583P"/>
    <property type="match status" value="1"/>
</dbReference>
<comment type="caution">
    <text evidence="4">The sequence shown here is derived from an EMBL/GenBank/DDBJ whole genome shotgun (WGS) entry which is preliminary data.</text>
</comment>
<feature type="region of interest" description="Disordered" evidence="3">
    <location>
        <begin position="388"/>
        <end position="417"/>
    </location>
</feature>
<evidence type="ECO:0000256" key="3">
    <source>
        <dbReference type="SAM" id="MobiDB-lite"/>
    </source>
</evidence>
<feature type="region of interest" description="Disordered" evidence="3">
    <location>
        <begin position="338"/>
        <end position="360"/>
    </location>
</feature>
<dbReference type="Pfam" id="PF00400">
    <property type="entry name" value="WD40"/>
    <property type="match status" value="3"/>
</dbReference>
<accession>A0A250XQI6</accession>
<dbReference type="Proteomes" id="UP000232323">
    <property type="component" value="Unassembled WGS sequence"/>
</dbReference>
<dbReference type="PANTHER" id="PTHR14107">
    <property type="entry name" value="WD REPEAT PROTEIN"/>
    <property type="match status" value="1"/>
</dbReference>
<dbReference type="SUPFAM" id="SSF50978">
    <property type="entry name" value="WD40 repeat-like"/>
    <property type="match status" value="1"/>
</dbReference>
<dbReference type="InterPro" id="IPR001680">
    <property type="entry name" value="WD40_rpt"/>
</dbReference>
<protein>
    <submittedName>
        <fullName evidence="4">Uncharacterized protein</fullName>
    </submittedName>
</protein>
<keyword evidence="2" id="KW-0677">Repeat</keyword>
<keyword evidence="5" id="KW-1185">Reference proteome</keyword>
<feature type="compositionally biased region" description="Polar residues" evidence="3">
    <location>
        <begin position="403"/>
        <end position="417"/>
    </location>
</feature>
<dbReference type="SMART" id="SM00320">
    <property type="entry name" value="WD40"/>
    <property type="match status" value="3"/>
</dbReference>
<evidence type="ECO:0000313" key="4">
    <source>
        <dbReference type="EMBL" id="GAX85219.1"/>
    </source>
</evidence>